<protein>
    <submittedName>
        <fullName evidence="2">Stage V sporulation protein T</fullName>
    </submittedName>
</protein>
<evidence type="ECO:0000259" key="1">
    <source>
        <dbReference type="SMART" id="SM00966"/>
    </source>
</evidence>
<dbReference type="PANTHER" id="PTHR36432:SF1">
    <property type="entry name" value="STAGE V SPORULATION PROTEIN T"/>
    <property type="match status" value="1"/>
</dbReference>
<dbReference type="InterPro" id="IPR052731">
    <property type="entry name" value="B_subtilis_Trans_State_Reg"/>
</dbReference>
<dbReference type="SMART" id="SM00966">
    <property type="entry name" value="SpoVT_AbrB"/>
    <property type="match status" value="1"/>
</dbReference>
<dbReference type="EMBL" id="CYXN01000023">
    <property type="protein sequence ID" value="CUN16450.1"/>
    <property type="molecule type" value="Genomic_DNA"/>
</dbReference>
<gene>
    <name evidence="2" type="primary">spoVT</name>
    <name evidence="3" type="ORF">CGS59_06785</name>
    <name evidence="2" type="ORF">ERS852582_02227</name>
</gene>
<dbReference type="RefSeq" id="WP_055186583.1">
    <property type="nucleotide sequence ID" value="NZ_CYXN01000023.1"/>
</dbReference>
<dbReference type="InterPro" id="IPR029016">
    <property type="entry name" value="GAF-like_dom_sf"/>
</dbReference>
<dbReference type="Gene3D" id="3.30.450.40">
    <property type="match status" value="1"/>
</dbReference>
<organism evidence="2 4">
    <name type="scientific">Faecalibacterium prausnitzii</name>
    <dbReference type="NCBI Taxonomy" id="853"/>
    <lineage>
        <taxon>Bacteria</taxon>
        <taxon>Bacillati</taxon>
        <taxon>Bacillota</taxon>
        <taxon>Clostridia</taxon>
        <taxon>Eubacteriales</taxon>
        <taxon>Oscillospiraceae</taxon>
        <taxon>Faecalibacterium</taxon>
    </lineage>
</organism>
<dbReference type="PANTHER" id="PTHR36432">
    <property type="match status" value="1"/>
</dbReference>
<dbReference type="Pfam" id="PF15714">
    <property type="entry name" value="SpoVT_C"/>
    <property type="match status" value="1"/>
</dbReference>
<reference evidence="2 4" key="1">
    <citation type="submission" date="2015-09" db="EMBL/GenBank/DDBJ databases">
        <authorList>
            <consortium name="Pathogen Informatics"/>
        </authorList>
    </citation>
    <scope>NUCLEOTIDE SEQUENCE [LARGE SCALE GENOMIC DNA]</scope>
    <source>
        <strain evidence="2 4">2789STDY5834970</strain>
    </source>
</reference>
<dbReference type="Gene3D" id="2.10.260.10">
    <property type="match status" value="1"/>
</dbReference>
<dbReference type="InterPro" id="IPR007159">
    <property type="entry name" value="SpoVT-AbrB_dom"/>
</dbReference>
<dbReference type="Proteomes" id="UP000220480">
    <property type="component" value="Unassembled WGS sequence"/>
</dbReference>
<reference evidence="3" key="3">
    <citation type="submission" date="2017-07" db="EMBL/GenBank/DDBJ databases">
        <authorList>
            <person name="Sun Z.S."/>
            <person name="Albrecht U."/>
            <person name="Echele G."/>
            <person name="Lee C.C."/>
        </authorList>
    </citation>
    <scope>NUCLEOTIDE SEQUENCE</scope>
    <source>
        <strain evidence="3">CNCM I 4644</strain>
    </source>
</reference>
<dbReference type="OrthoDB" id="9782993at2"/>
<dbReference type="InterPro" id="IPR037914">
    <property type="entry name" value="SpoVT-AbrB_sf"/>
</dbReference>
<dbReference type="Pfam" id="PF04014">
    <property type="entry name" value="MazE_antitoxin"/>
    <property type="match status" value="1"/>
</dbReference>
<evidence type="ECO:0000313" key="3">
    <source>
        <dbReference type="EMBL" id="PDX84119.1"/>
    </source>
</evidence>
<evidence type="ECO:0000313" key="5">
    <source>
        <dbReference type="Proteomes" id="UP000220480"/>
    </source>
</evidence>
<accession>A0A173UPW3</accession>
<feature type="domain" description="SpoVT-AbrB" evidence="1">
    <location>
        <begin position="8"/>
        <end position="51"/>
    </location>
</feature>
<evidence type="ECO:0000313" key="4">
    <source>
        <dbReference type="Proteomes" id="UP000095649"/>
    </source>
</evidence>
<evidence type="ECO:0000313" key="2">
    <source>
        <dbReference type="EMBL" id="CUN16450.1"/>
    </source>
</evidence>
<dbReference type="EMBL" id="NMTZ01000018">
    <property type="protein sequence ID" value="PDX84119.1"/>
    <property type="molecule type" value="Genomic_DNA"/>
</dbReference>
<proteinExistence type="predicted"/>
<sequence>MKATGIVRRIDELGRVVIPKEIRRTQRIRRGDPLEIFTTGDGEVIFKKYSPMGEVNTLAAQLAEVLSRQFALTAFVCDRDRILAVSGSGRRELTDRSISQPLEKLMDARKPYQSPGNPEKTLLPCEGAPRVLLCAAPVLAGGDVTGAVGLLTEDRTACPEDAQCKAVAVAAAFLAKQMEE</sequence>
<dbReference type="NCBIfam" id="TIGR01439">
    <property type="entry name" value="lp_hng_hel_AbrB"/>
    <property type="match status" value="1"/>
</dbReference>
<dbReference type="Proteomes" id="UP000095649">
    <property type="component" value="Unassembled WGS sequence"/>
</dbReference>
<dbReference type="GO" id="GO:0003677">
    <property type="term" value="F:DNA binding"/>
    <property type="evidence" value="ECO:0007669"/>
    <property type="project" value="InterPro"/>
</dbReference>
<reference evidence="3 5" key="2">
    <citation type="journal article" date="2017" name="Front. Microbiol.">
        <title>New Insights into the Diversity of the Genus Faecalibacterium.</title>
        <authorList>
            <person name="Benevides L."/>
            <person name="Burman S."/>
            <person name="Martin R."/>
            <person name="Robert V."/>
            <person name="Thomas M."/>
            <person name="Miquel S."/>
            <person name="Chain F."/>
            <person name="Sokol H."/>
            <person name="Bermudez-Humaran L.G."/>
            <person name="Morrison M."/>
            <person name="Langella P."/>
            <person name="Azevedo V.A."/>
            <person name="Chatel J.M."/>
            <person name="Soares S."/>
        </authorList>
    </citation>
    <scope>NUCLEOTIDE SEQUENCE [LARGE SCALE GENOMIC DNA]</scope>
    <source>
        <strain evidence="3 5">CNCM I 4644</strain>
    </source>
</reference>
<dbReference type="SUPFAM" id="SSF89447">
    <property type="entry name" value="AbrB/MazE/MraZ-like"/>
    <property type="match status" value="1"/>
</dbReference>
<dbReference type="AlphaFoldDB" id="A0A173UPW3"/>
<name>A0A173UPW3_9FIRM</name>